<reference evidence="2 3" key="1">
    <citation type="submission" date="2024-10" db="EMBL/GenBank/DDBJ databases">
        <title>The Natural Products Discovery Center: Release of the First 8490 Sequenced Strains for Exploring Actinobacteria Biosynthetic Diversity.</title>
        <authorList>
            <person name="Kalkreuter E."/>
            <person name="Kautsar S.A."/>
            <person name="Yang D."/>
            <person name="Bader C.D."/>
            <person name="Teijaro C.N."/>
            <person name="Fluegel L."/>
            <person name="Davis C.M."/>
            <person name="Simpson J.R."/>
            <person name="Lauterbach L."/>
            <person name="Steele A.D."/>
            <person name="Gui C."/>
            <person name="Meng S."/>
            <person name="Li G."/>
            <person name="Viehrig K."/>
            <person name="Ye F."/>
            <person name="Su P."/>
            <person name="Kiefer A.F."/>
            <person name="Nichols A."/>
            <person name="Cepeda A.J."/>
            <person name="Yan W."/>
            <person name="Fan B."/>
            <person name="Jiang Y."/>
            <person name="Adhikari A."/>
            <person name="Zheng C.-J."/>
            <person name="Schuster L."/>
            <person name="Cowan T.M."/>
            <person name="Smanski M.J."/>
            <person name="Chevrette M.G."/>
            <person name="De Carvalho L.P.S."/>
            <person name="Shen B."/>
        </authorList>
    </citation>
    <scope>NUCLEOTIDE SEQUENCE [LARGE SCALE GENOMIC DNA]</scope>
    <source>
        <strain evidence="2 3">NPDC000087</strain>
    </source>
</reference>
<dbReference type="RefSeq" id="WP_020518313.1">
    <property type="nucleotide sequence ID" value="NZ_JBIAZU010000002.1"/>
</dbReference>
<sequence length="185" mass="19788">MTNYPVHTIDTAPDWAKQPLARLQEAFGFIPAAAGMMANSSPLMNSFFSAFGYFRGEGTFTPAERQVLLLSNAVANECAWAVAFHSLEAIEDGVPPADVEAIRRRSLPADSRSAALSALARALIGKRGHLDEAGTAAFLAAGFDENQILEVITAVAISAMTNYAATVADLEIEDRLRPYAWNGNA</sequence>
<dbReference type="Proteomes" id="UP001602245">
    <property type="component" value="Unassembled WGS sequence"/>
</dbReference>
<dbReference type="Pfam" id="PF02627">
    <property type="entry name" value="CMD"/>
    <property type="match status" value="1"/>
</dbReference>
<dbReference type="Gene3D" id="1.20.1290.10">
    <property type="entry name" value="AhpD-like"/>
    <property type="match status" value="1"/>
</dbReference>
<dbReference type="EMBL" id="JBIAZU010000002">
    <property type="protein sequence ID" value="MFF5289622.1"/>
    <property type="molecule type" value="Genomic_DNA"/>
</dbReference>
<dbReference type="PANTHER" id="PTHR35446:SF3">
    <property type="entry name" value="CMD DOMAIN-CONTAINING PROTEIN"/>
    <property type="match status" value="1"/>
</dbReference>
<dbReference type="SUPFAM" id="SSF69118">
    <property type="entry name" value="AhpD-like"/>
    <property type="match status" value="1"/>
</dbReference>
<comment type="caution">
    <text evidence="2">The sequence shown here is derived from an EMBL/GenBank/DDBJ whole genome shotgun (WGS) entry which is preliminary data.</text>
</comment>
<proteinExistence type="predicted"/>
<organism evidence="2 3">
    <name type="scientific">Paractinoplanes globisporus</name>
    <dbReference type="NCBI Taxonomy" id="113565"/>
    <lineage>
        <taxon>Bacteria</taxon>
        <taxon>Bacillati</taxon>
        <taxon>Actinomycetota</taxon>
        <taxon>Actinomycetes</taxon>
        <taxon>Micromonosporales</taxon>
        <taxon>Micromonosporaceae</taxon>
        <taxon>Paractinoplanes</taxon>
    </lineage>
</organism>
<protein>
    <submittedName>
        <fullName evidence="2">Carboxymuconolactone decarboxylase family protein</fullName>
    </submittedName>
</protein>
<dbReference type="PANTHER" id="PTHR35446">
    <property type="entry name" value="SI:CH211-175M2.5"/>
    <property type="match status" value="1"/>
</dbReference>
<evidence type="ECO:0000313" key="2">
    <source>
        <dbReference type="EMBL" id="MFF5289622.1"/>
    </source>
</evidence>
<evidence type="ECO:0000313" key="3">
    <source>
        <dbReference type="Proteomes" id="UP001602245"/>
    </source>
</evidence>
<accession>A0ABW6WCE0</accession>
<name>A0ABW6WCE0_9ACTN</name>
<feature type="domain" description="Carboxymuconolactone decarboxylase-like" evidence="1">
    <location>
        <begin position="53"/>
        <end position="120"/>
    </location>
</feature>
<dbReference type="InterPro" id="IPR029032">
    <property type="entry name" value="AhpD-like"/>
</dbReference>
<keyword evidence="3" id="KW-1185">Reference proteome</keyword>
<dbReference type="InterPro" id="IPR003779">
    <property type="entry name" value="CMD-like"/>
</dbReference>
<gene>
    <name evidence="2" type="ORF">ACFY35_09295</name>
</gene>
<evidence type="ECO:0000259" key="1">
    <source>
        <dbReference type="Pfam" id="PF02627"/>
    </source>
</evidence>